<feature type="domain" description="Reverse transcriptase" evidence="1">
    <location>
        <begin position="87"/>
        <end position="343"/>
    </location>
</feature>
<dbReference type="InterPro" id="IPR000477">
    <property type="entry name" value="RT_dom"/>
</dbReference>
<evidence type="ECO:0000313" key="3">
    <source>
        <dbReference type="Proteomes" id="UP001200313"/>
    </source>
</evidence>
<evidence type="ECO:0000313" key="2">
    <source>
        <dbReference type="EMBL" id="MCG4528658.1"/>
    </source>
</evidence>
<dbReference type="SUPFAM" id="SSF56672">
    <property type="entry name" value="DNA/RNA polymerases"/>
    <property type="match status" value="1"/>
</dbReference>
<dbReference type="PANTHER" id="PTHR34047:SF8">
    <property type="entry name" value="PROTEIN YKFC"/>
    <property type="match status" value="1"/>
</dbReference>
<dbReference type="EMBL" id="JAKNJB010000040">
    <property type="protein sequence ID" value="MCG4528658.1"/>
    <property type="molecule type" value="Genomic_DNA"/>
</dbReference>
<dbReference type="Pfam" id="PF00078">
    <property type="entry name" value="RVT_1"/>
    <property type="match status" value="1"/>
</dbReference>
<dbReference type="PROSITE" id="PS50878">
    <property type="entry name" value="RT_POL"/>
    <property type="match status" value="1"/>
</dbReference>
<dbReference type="InterPro" id="IPR030931">
    <property type="entry name" value="Group_II_RT_mat"/>
</dbReference>
<dbReference type="GO" id="GO:0003964">
    <property type="term" value="F:RNA-directed DNA polymerase activity"/>
    <property type="evidence" value="ECO:0007669"/>
    <property type="project" value="UniProtKB-KW"/>
</dbReference>
<dbReference type="NCBIfam" id="TIGR04416">
    <property type="entry name" value="group_II_RT_mat"/>
    <property type="match status" value="1"/>
</dbReference>
<comment type="caution">
    <text evidence="2">The sequence shown here is derived from an EMBL/GenBank/DDBJ whole genome shotgun (WGS) entry which is preliminary data.</text>
</comment>
<dbReference type="CDD" id="cd01651">
    <property type="entry name" value="RT_G2_intron"/>
    <property type="match status" value="1"/>
</dbReference>
<sequence>MAQQFDYPKTETQLREIQDKLYQHSKEVHDAGGRPAFKGLLEIMSAEATITTAIHNIKSNRGSETPGVDFKTMRKDYLQRSHLWVIRDIQSAFQHFEPQQIRRKYIDKPGKTEKRPLGIPTIRDRIVQECMRIVLEPIFEAQFFAHSYGFRPMRDAPMALERAKLLVHHTGYYWIVEGDISKCFDRIDHAILLKRLYHMGVRDRRVLQIIKAMLKAGVMDECEVNEEGTPQGGLISPLLANVYLDIMDEWIAKQWENKKTRFLYGRQNTKCNALSKRTSLTPGYLVRYADDFVIITDTRTHAEEWKARLQTFLHSKMKLTLSQEKTLITDIRKKYIKFLGYEFKMVRGKSRRGYISRTIPDRDRLKRKVDQIAEEIKNIPKCYSREQLIGEINRINSKVRGIIQYNQCCTWVSVAMDKHGRRLQLLAMRRLKQYKGKWIPANQTQNLPHIHQQYKQKIPSVKYRDIYVGFTALTFCRWEQTRYKNQAETPYTEDGRQAYFQRTKKKRINARLDEMYPDNTARATSYGQWGKLNNFEFIMNRAYALNRDKLKCRVCGGWLISATPWAHRINPNLPLDKVNRVNNLVSLHKKCFMAVNDPSQDISEFDVKAQKKIIGYREKLVSSHTRNK</sequence>
<accession>A0ABS9MDH1</accession>
<protein>
    <submittedName>
        <fullName evidence="2">Group II intron reverse transcriptase/maturase</fullName>
        <ecNumber evidence="2">2.7.7.49</ecNumber>
    </submittedName>
</protein>
<proteinExistence type="predicted"/>
<dbReference type="RefSeq" id="WP_238074948.1">
    <property type="nucleotide sequence ID" value="NZ_JAKNJB010000040.1"/>
</dbReference>
<gene>
    <name evidence="2" type="primary">ltrA</name>
    <name evidence="2" type="ORF">L0P79_16560</name>
</gene>
<dbReference type="Proteomes" id="UP001200313">
    <property type="component" value="Unassembled WGS sequence"/>
</dbReference>
<dbReference type="EC" id="2.7.7.49" evidence="2"/>
<keyword evidence="2" id="KW-0808">Transferase</keyword>
<keyword evidence="2" id="KW-0695">RNA-directed DNA polymerase</keyword>
<keyword evidence="2" id="KW-0548">Nucleotidyltransferase</keyword>
<dbReference type="InterPro" id="IPR043502">
    <property type="entry name" value="DNA/RNA_pol_sf"/>
</dbReference>
<name>A0ABS9MDH1_9FIRM</name>
<organism evidence="2 3">
    <name type="scientific">Intestinimonas massiliensis</name>
    <name type="common">ex Afouda et al. 2020</name>
    <dbReference type="NCBI Taxonomy" id="1673721"/>
    <lineage>
        <taxon>Bacteria</taxon>
        <taxon>Bacillati</taxon>
        <taxon>Bacillota</taxon>
        <taxon>Clostridia</taxon>
        <taxon>Eubacteriales</taxon>
        <taxon>Intestinimonas</taxon>
    </lineage>
</organism>
<dbReference type="PANTHER" id="PTHR34047">
    <property type="entry name" value="NUCLEAR INTRON MATURASE 1, MITOCHONDRIAL-RELATED"/>
    <property type="match status" value="1"/>
</dbReference>
<reference evidence="2 3" key="1">
    <citation type="submission" date="2022-01" db="EMBL/GenBank/DDBJ databases">
        <title>Collection of gut derived symbiotic bacterial strains cultured from healthy donors.</title>
        <authorList>
            <person name="Lin H."/>
            <person name="Kohout C."/>
            <person name="Waligurski E."/>
            <person name="Pamer E.G."/>
        </authorList>
    </citation>
    <scope>NUCLEOTIDE SEQUENCE [LARGE SCALE GENOMIC DNA]</scope>
    <source>
        <strain evidence="2 3">DFI.3.7</strain>
    </source>
</reference>
<dbReference type="InterPro" id="IPR051083">
    <property type="entry name" value="GrpII_Intron_Splice-Mob/Def"/>
</dbReference>
<evidence type="ECO:0000259" key="1">
    <source>
        <dbReference type="PROSITE" id="PS50878"/>
    </source>
</evidence>
<keyword evidence="3" id="KW-1185">Reference proteome</keyword>